<sequence>MHCLLLVCYSICYCCSCSVFVSASCFLLVSVFAGFEGQRGRGLPFWCKRCQGGRASGVGCADEARGVRGAGKKLGFLGLPKLAWVLGLLGYQKLGWGLGFICFGPTKFGHVFGLKLFVSGLLMFFGFSFKWAGQNWARTQRIQVYLFLY</sequence>
<evidence type="ECO:0000256" key="2">
    <source>
        <dbReference type="SAM" id="SignalP"/>
    </source>
</evidence>
<protein>
    <submittedName>
        <fullName evidence="3">Uncharacterized protein</fullName>
    </submittedName>
</protein>
<name>A0A5J5TV33_GOSBA</name>
<reference evidence="4" key="1">
    <citation type="journal article" date="2020" name="Nat. Genet.">
        <title>Genomic diversifications of five Gossypium allopolyploid species and their impact on cotton improvement.</title>
        <authorList>
            <person name="Chen Z.J."/>
            <person name="Sreedasyam A."/>
            <person name="Ando A."/>
            <person name="Song Q."/>
            <person name="De Santiago L.M."/>
            <person name="Hulse-Kemp A.M."/>
            <person name="Ding M."/>
            <person name="Ye W."/>
            <person name="Kirkbride R.C."/>
            <person name="Jenkins J."/>
            <person name="Plott C."/>
            <person name="Lovell J."/>
            <person name="Lin Y.M."/>
            <person name="Vaughn R."/>
            <person name="Liu B."/>
            <person name="Simpson S."/>
            <person name="Scheffler B.E."/>
            <person name="Wen L."/>
            <person name="Saski C.A."/>
            <person name="Grover C.E."/>
            <person name="Hu G."/>
            <person name="Conover J.L."/>
            <person name="Carlson J.W."/>
            <person name="Shu S."/>
            <person name="Boston L.B."/>
            <person name="Williams M."/>
            <person name="Peterson D.G."/>
            <person name="McGee K."/>
            <person name="Jones D.C."/>
            <person name="Wendel J.F."/>
            <person name="Stelly D.M."/>
            <person name="Grimwood J."/>
            <person name="Schmutz J."/>
        </authorList>
    </citation>
    <scope>NUCLEOTIDE SEQUENCE [LARGE SCALE GENOMIC DNA]</scope>
    <source>
        <strain evidence="4">cv. 3-79</strain>
    </source>
</reference>
<evidence type="ECO:0000256" key="1">
    <source>
        <dbReference type="SAM" id="Phobius"/>
    </source>
</evidence>
<organism evidence="3 4">
    <name type="scientific">Gossypium barbadense</name>
    <name type="common">Sea Island cotton</name>
    <name type="synonym">Hibiscus barbadensis</name>
    <dbReference type="NCBI Taxonomy" id="3634"/>
    <lineage>
        <taxon>Eukaryota</taxon>
        <taxon>Viridiplantae</taxon>
        <taxon>Streptophyta</taxon>
        <taxon>Embryophyta</taxon>
        <taxon>Tracheophyta</taxon>
        <taxon>Spermatophyta</taxon>
        <taxon>Magnoliopsida</taxon>
        <taxon>eudicotyledons</taxon>
        <taxon>Gunneridae</taxon>
        <taxon>Pentapetalae</taxon>
        <taxon>rosids</taxon>
        <taxon>malvids</taxon>
        <taxon>Malvales</taxon>
        <taxon>Malvaceae</taxon>
        <taxon>Malvoideae</taxon>
        <taxon>Gossypium</taxon>
    </lineage>
</organism>
<keyword evidence="4" id="KW-1185">Reference proteome</keyword>
<evidence type="ECO:0000313" key="3">
    <source>
        <dbReference type="EMBL" id="KAB2059426.1"/>
    </source>
</evidence>
<feature type="chain" id="PRO_5023825707" evidence="2">
    <location>
        <begin position="18"/>
        <end position="149"/>
    </location>
</feature>
<dbReference type="EMBL" id="CM018212">
    <property type="protein sequence ID" value="KAB2059426.1"/>
    <property type="molecule type" value="Genomic_DNA"/>
</dbReference>
<keyword evidence="1" id="KW-0472">Membrane</keyword>
<proteinExistence type="predicted"/>
<feature type="signal peptide" evidence="2">
    <location>
        <begin position="1"/>
        <end position="17"/>
    </location>
</feature>
<dbReference type="AlphaFoldDB" id="A0A5J5TV33"/>
<keyword evidence="2" id="KW-0732">Signal</keyword>
<accession>A0A5J5TV33</accession>
<feature type="transmembrane region" description="Helical" evidence="1">
    <location>
        <begin position="6"/>
        <end position="35"/>
    </location>
</feature>
<feature type="transmembrane region" description="Helical" evidence="1">
    <location>
        <begin position="112"/>
        <end position="132"/>
    </location>
</feature>
<keyword evidence="1" id="KW-1133">Transmembrane helix</keyword>
<gene>
    <name evidence="3" type="ORF">ES319_A11G301900v1</name>
</gene>
<keyword evidence="1" id="KW-0812">Transmembrane</keyword>
<evidence type="ECO:0000313" key="4">
    <source>
        <dbReference type="Proteomes" id="UP000327439"/>
    </source>
</evidence>
<dbReference type="OrthoDB" id="10597146at2759"/>
<dbReference type="Proteomes" id="UP000327439">
    <property type="component" value="Chromosome A11"/>
</dbReference>